<name>A0A561E7B4_9MICO</name>
<dbReference type="InterPro" id="IPR050212">
    <property type="entry name" value="Ntdp-like"/>
</dbReference>
<comment type="caution">
    <text evidence="3">The sequence shown here is derived from an EMBL/GenBank/DDBJ whole genome shotgun (WGS) entry which is preliminary data.</text>
</comment>
<evidence type="ECO:0000313" key="4">
    <source>
        <dbReference type="Proteomes" id="UP000318297"/>
    </source>
</evidence>
<dbReference type="GO" id="GO:0016787">
    <property type="term" value="F:hydrolase activity"/>
    <property type="evidence" value="ECO:0007669"/>
    <property type="project" value="UniProtKB-KW"/>
</dbReference>
<keyword evidence="1" id="KW-0378">Hydrolase</keyword>
<dbReference type="InterPro" id="IPR035930">
    <property type="entry name" value="FomD-like_sf"/>
</dbReference>
<evidence type="ECO:0000256" key="1">
    <source>
        <dbReference type="ARBA" id="ARBA00022801"/>
    </source>
</evidence>
<evidence type="ECO:0000313" key="3">
    <source>
        <dbReference type="EMBL" id="TWE11450.1"/>
    </source>
</evidence>
<gene>
    <name evidence="3" type="ORF">BKA23_0218</name>
</gene>
<protein>
    <recommendedName>
        <fullName evidence="2">DUF402 domain-containing protein</fullName>
    </recommendedName>
</protein>
<feature type="domain" description="DUF402" evidence="2">
    <location>
        <begin position="63"/>
        <end position="174"/>
    </location>
</feature>
<dbReference type="Pfam" id="PF04167">
    <property type="entry name" value="DUF402"/>
    <property type="match status" value="1"/>
</dbReference>
<dbReference type="Proteomes" id="UP000318297">
    <property type="component" value="Unassembled WGS sequence"/>
</dbReference>
<proteinExistence type="predicted"/>
<dbReference type="InterPro" id="IPR007295">
    <property type="entry name" value="DUF402"/>
</dbReference>
<dbReference type="SUPFAM" id="SSF159234">
    <property type="entry name" value="FomD-like"/>
    <property type="match status" value="1"/>
</dbReference>
<accession>A0A561E7B4</accession>
<dbReference type="EMBL" id="VIVQ01000001">
    <property type="protein sequence ID" value="TWE11450.1"/>
    <property type="molecule type" value="Genomic_DNA"/>
</dbReference>
<sequence length="209" mass="23868">MKQFSGTCWEPGDVILTREIHRDAVWMATCEYVVEDTGDRLVTFIPPGAEFGFPDGHPLGEHPWKSRGAQRWTGHGKLTIARFGQPWQVSVFWHGDNRELECWYIDMIRPIQRFSGGIDGTDQELDLVIAPDGTIEEKDVTEFEQEVLDGRFTDAEAATLRADFARVKNLVERDGVPAESHWATWEPPNNWDPLDLPTDWAQFAPLSTW</sequence>
<organism evidence="3 4">
    <name type="scientific">Rudaeicoccus suwonensis</name>
    <dbReference type="NCBI Taxonomy" id="657409"/>
    <lineage>
        <taxon>Bacteria</taxon>
        <taxon>Bacillati</taxon>
        <taxon>Actinomycetota</taxon>
        <taxon>Actinomycetes</taxon>
        <taxon>Micrococcales</taxon>
        <taxon>Dermacoccaceae</taxon>
        <taxon>Rudaeicoccus</taxon>
    </lineage>
</organism>
<dbReference type="AlphaFoldDB" id="A0A561E7B4"/>
<dbReference type="RefSeq" id="WP_170226317.1">
    <property type="nucleotide sequence ID" value="NZ_VIVQ01000001.1"/>
</dbReference>
<reference evidence="3 4" key="1">
    <citation type="submission" date="2019-06" db="EMBL/GenBank/DDBJ databases">
        <title>Sequencing the genomes of 1000 actinobacteria strains.</title>
        <authorList>
            <person name="Klenk H.-P."/>
        </authorList>
    </citation>
    <scope>NUCLEOTIDE SEQUENCE [LARGE SCALE GENOMIC DNA]</scope>
    <source>
        <strain evidence="3 4">DSM 19560</strain>
    </source>
</reference>
<dbReference type="PANTHER" id="PTHR39159:SF1">
    <property type="entry name" value="UPF0374 PROTEIN YGAC"/>
    <property type="match status" value="1"/>
</dbReference>
<dbReference type="Gene3D" id="2.40.380.10">
    <property type="entry name" value="FomD-like"/>
    <property type="match status" value="1"/>
</dbReference>
<evidence type="ECO:0000259" key="2">
    <source>
        <dbReference type="Pfam" id="PF04167"/>
    </source>
</evidence>
<keyword evidence="4" id="KW-1185">Reference proteome</keyword>
<dbReference type="PANTHER" id="PTHR39159">
    <property type="match status" value="1"/>
</dbReference>